<name>A0AAP6JDS5_9GAMM</name>
<keyword evidence="12" id="KW-0282">Flagellum</keyword>
<comment type="subcellular location">
    <subcellularLocation>
        <location evidence="1">Bacterial flagellum</location>
    </subcellularLocation>
    <subcellularLocation>
        <location evidence="2">Secreted</location>
    </subcellularLocation>
</comment>
<sequence length="627" mass="66916">MSLLSNSVSGLLAAQRQLSTTGHNISNVNTEGYSRQRVDQSTRQAQGFGDGFVGQGTQVSGINRVFDQFLSDQLQNATSAFEELDTFTNLAQRVDNLLADSDAGLTPSLQAFFNAVQEVADDPASISARQVLLSEAEALVNRFDTIDQRMQDLESEINTQVRNSVQEINGITEAIADLNFEIVNAKGQGRGQPNDLLDKRDQKLQELSEFVSFEKIQEDSGAVNVFVGNGTPLVIGNSASELEARRSDFDPSRREVAVASQPEPGNISSTLSGGSLGGVLDFRGEVLDPTQNQLGKIAYGLTQSFNEIHAEGIDLNGELGEAFFSVPDPTVLTRRGNEGDAELEAVVTDAQDLTGGDYRLRFVNGDWQINRADTGELVNFTGDGSAADPFVFDGMEVVVDGTVEEGDAFQIQPTRSAGGGLAREINDPRAVAAAAPIVAGPGDDNLGTGSISLGEVVDIDDPDLLDTVEIEFIDEDTFEIDGTAVTFEPGEPIEFNGWRVTIEGQPEAGDTFTVEANSGATGDNRNANRLAALVDEGVLDGGQTSLQDAVGELVADVATKTSQSQSNRDAQQTLRDQARESLESVSGVNLDEEAANLMRFQQAYQASAQSIRVADTVFQSLLSAVGR</sequence>
<dbReference type="Pfam" id="PF00460">
    <property type="entry name" value="Flg_bb_rod"/>
    <property type="match status" value="1"/>
</dbReference>
<evidence type="ECO:0000256" key="1">
    <source>
        <dbReference type="ARBA" id="ARBA00004365"/>
    </source>
</evidence>
<protein>
    <recommendedName>
        <fullName evidence="4">Flagellar hook-associated protein 1</fullName>
    </recommendedName>
</protein>
<evidence type="ECO:0000256" key="3">
    <source>
        <dbReference type="ARBA" id="ARBA00009677"/>
    </source>
</evidence>
<dbReference type="InterPro" id="IPR001444">
    <property type="entry name" value="Flag_bb_rod_N"/>
</dbReference>
<dbReference type="InterPro" id="IPR049119">
    <property type="entry name" value="FlgK_D2-like"/>
</dbReference>
<dbReference type="EMBL" id="JAYGII010000001">
    <property type="protein sequence ID" value="MEA5444244.1"/>
    <property type="molecule type" value="Genomic_DNA"/>
</dbReference>
<feature type="domain" description="Flagellar basal-body/hook protein C-terminal" evidence="9">
    <location>
        <begin position="585"/>
        <end position="623"/>
    </location>
</feature>
<dbReference type="GO" id="GO:0005198">
    <property type="term" value="F:structural molecule activity"/>
    <property type="evidence" value="ECO:0007669"/>
    <property type="project" value="InterPro"/>
</dbReference>
<evidence type="ECO:0000259" key="8">
    <source>
        <dbReference type="Pfam" id="PF00460"/>
    </source>
</evidence>
<dbReference type="Pfam" id="PF06429">
    <property type="entry name" value="Flg_bbr_C"/>
    <property type="match status" value="1"/>
</dbReference>
<dbReference type="AlphaFoldDB" id="A0AAP6JDS5"/>
<comment type="caution">
    <text evidence="12">The sequence shown here is derived from an EMBL/GenBank/DDBJ whole genome shotgun (WGS) entry which is preliminary data.</text>
</comment>
<dbReference type="InterPro" id="IPR010930">
    <property type="entry name" value="Flg_bb/hook_C_dom"/>
</dbReference>
<dbReference type="RefSeq" id="WP_346049249.1">
    <property type="nucleotide sequence ID" value="NZ_JAYGII010000001.1"/>
</dbReference>
<evidence type="ECO:0000259" key="9">
    <source>
        <dbReference type="Pfam" id="PF06429"/>
    </source>
</evidence>
<comment type="similarity">
    <text evidence="3">Belongs to the flagella basal body rod proteins family.</text>
</comment>
<keyword evidence="5" id="KW-0964">Secreted</keyword>
<keyword evidence="13" id="KW-1185">Reference proteome</keyword>
<dbReference type="GO" id="GO:0005576">
    <property type="term" value="C:extracellular region"/>
    <property type="evidence" value="ECO:0007669"/>
    <property type="project" value="UniProtKB-SubCell"/>
</dbReference>
<proteinExistence type="inferred from homology"/>
<feature type="domain" description="Flagellar hook-associated protein 1 D2-like" evidence="10">
    <location>
        <begin position="337"/>
        <end position="413"/>
    </location>
</feature>
<evidence type="ECO:0000256" key="2">
    <source>
        <dbReference type="ARBA" id="ARBA00004613"/>
    </source>
</evidence>
<dbReference type="PANTHER" id="PTHR30033:SF1">
    <property type="entry name" value="FLAGELLAR HOOK-ASSOCIATED PROTEIN 1"/>
    <property type="match status" value="1"/>
</dbReference>
<organism evidence="12 13">
    <name type="scientific">Natronospira elongata</name>
    <dbReference type="NCBI Taxonomy" id="3110268"/>
    <lineage>
        <taxon>Bacteria</taxon>
        <taxon>Pseudomonadati</taxon>
        <taxon>Pseudomonadota</taxon>
        <taxon>Gammaproteobacteria</taxon>
        <taxon>Natronospirales</taxon>
        <taxon>Natronospiraceae</taxon>
        <taxon>Natronospira</taxon>
    </lineage>
</organism>
<evidence type="ECO:0000256" key="7">
    <source>
        <dbReference type="SAM" id="MobiDB-lite"/>
    </source>
</evidence>
<evidence type="ECO:0000313" key="12">
    <source>
        <dbReference type="EMBL" id="MEA5444244.1"/>
    </source>
</evidence>
<evidence type="ECO:0000256" key="5">
    <source>
        <dbReference type="ARBA" id="ARBA00022525"/>
    </source>
</evidence>
<keyword evidence="12" id="KW-0969">Cilium</keyword>
<keyword evidence="12" id="KW-0966">Cell projection</keyword>
<dbReference type="Proteomes" id="UP001302316">
    <property type="component" value="Unassembled WGS sequence"/>
</dbReference>
<feature type="domain" description="Flagellar hook-associated protein FlgK helical" evidence="11">
    <location>
        <begin position="92"/>
        <end position="324"/>
    </location>
</feature>
<evidence type="ECO:0000256" key="6">
    <source>
        <dbReference type="ARBA" id="ARBA00023143"/>
    </source>
</evidence>
<keyword evidence="6" id="KW-0975">Bacterial flagellum</keyword>
<accession>A0AAP6JDS5</accession>
<gene>
    <name evidence="12" type="primary">flgK</name>
    <name evidence="12" type="ORF">VCB98_00235</name>
</gene>
<evidence type="ECO:0000256" key="4">
    <source>
        <dbReference type="ARBA" id="ARBA00016244"/>
    </source>
</evidence>
<evidence type="ECO:0000313" key="13">
    <source>
        <dbReference type="Proteomes" id="UP001302316"/>
    </source>
</evidence>
<feature type="domain" description="Flagellar basal body rod protein N-terminal" evidence="8">
    <location>
        <begin position="5"/>
        <end position="33"/>
    </location>
</feature>
<dbReference type="GO" id="GO:0044780">
    <property type="term" value="P:bacterial-type flagellum assembly"/>
    <property type="evidence" value="ECO:0007669"/>
    <property type="project" value="InterPro"/>
</dbReference>
<evidence type="ECO:0000259" key="10">
    <source>
        <dbReference type="Pfam" id="PF21158"/>
    </source>
</evidence>
<evidence type="ECO:0000259" key="11">
    <source>
        <dbReference type="Pfam" id="PF22638"/>
    </source>
</evidence>
<dbReference type="Pfam" id="PF22638">
    <property type="entry name" value="FlgK_D1"/>
    <property type="match status" value="1"/>
</dbReference>
<dbReference type="NCBIfam" id="TIGR02492">
    <property type="entry name" value="flgK_ends"/>
    <property type="match status" value="1"/>
</dbReference>
<dbReference type="Pfam" id="PF21158">
    <property type="entry name" value="flgK_1st_1"/>
    <property type="match status" value="1"/>
</dbReference>
<dbReference type="InterPro" id="IPR002371">
    <property type="entry name" value="FlgK"/>
</dbReference>
<dbReference type="GO" id="GO:0009424">
    <property type="term" value="C:bacterial-type flagellum hook"/>
    <property type="evidence" value="ECO:0007669"/>
    <property type="project" value="InterPro"/>
</dbReference>
<feature type="compositionally biased region" description="Polar residues" evidence="7">
    <location>
        <begin position="560"/>
        <end position="575"/>
    </location>
</feature>
<dbReference type="PANTHER" id="PTHR30033">
    <property type="entry name" value="FLAGELLAR HOOK-ASSOCIATED PROTEIN 1"/>
    <property type="match status" value="1"/>
</dbReference>
<reference evidence="12 13" key="1">
    <citation type="submission" date="2023-12" db="EMBL/GenBank/DDBJ databases">
        <title>Whole-genome sequencing of halo(alkali)philic microorganisms from hypersaline lakes.</title>
        <authorList>
            <person name="Sorokin D.Y."/>
            <person name="Merkel A.Y."/>
            <person name="Messina E."/>
            <person name="Yakimov M."/>
        </authorList>
    </citation>
    <scope>NUCLEOTIDE SEQUENCE [LARGE SCALE GENOMIC DNA]</scope>
    <source>
        <strain evidence="12 13">AB-CW1</strain>
    </source>
</reference>
<feature type="region of interest" description="Disordered" evidence="7">
    <location>
        <begin position="560"/>
        <end position="580"/>
    </location>
</feature>
<dbReference type="SUPFAM" id="SSF64518">
    <property type="entry name" value="Phase 1 flagellin"/>
    <property type="match status" value="2"/>
</dbReference>
<dbReference type="PRINTS" id="PR01005">
    <property type="entry name" value="FLGHOOKAP1"/>
</dbReference>
<dbReference type="InterPro" id="IPR053927">
    <property type="entry name" value="FlgK_helical"/>
</dbReference>